<sequence>NQPSRSSAAPEAILDDTAEEAQILTNTSVTLLETHAERQSTLTEIRGTSVSVDAATIWEDSSQSSDIDLIDLKSIDSDDDSIDNNNDSFDINRKDDRDDKDNKDNKDETGRHHDTPVRTVNIGRSPQTRHGSDPPTVTFRPYIGCYAGYYISRPAFKNESEDIEQT</sequence>
<protein>
    <submittedName>
        <fullName evidence="2">Uncharacterized protein</fullName>
    </submittedName>
</protein>
<organism evidence="2 3">
    <name type="scientific">Linnemannia exigua</name>
    <dbReference type="NCBI Taxonomy" id="604196"/>
    <lineage>
        <taxon>Eukaryota</taxon>
        <taxon>Fungi</taxon>
        <taxon>Fungi incertae sedis</taxon>
        <taxon>Mucoromycota</taxon>
        <taxon>Mortierellomycotina</taxon>
        <taxon>Mortierellomycetes</taxon>
        <taxon>Mortierellales</taxon>
        <taxon>Mortierellaceae</taxon>
        <taxon>Linnemannia</taxon>
    </lineage>
</organism>
<dbReference type="EMBL" id="JAAAIL010004792">
    <property type="protein sequence ID" value="KAG0247325.1"/>
    <property type="molecule type" value="Genomic_DNA"/>
</dbReference>
<proteinExistence type="predicted"/>
<feature type="compositionally biased region" description="Basic and acidic residues" evidence="1">
    <location>
        <begin position="90"/>
        <end position="116"/>
    </location>
</feature>
<dbReference type="AlphaFoldDB" id="A0AAD4CZU4"/>
<evidence type="ECO:0000313" key="2">
    <source>
        <dbReference type="EMBL" id="KAG0247325.1"/>
    </source>
</evidence>
<dbReference type="Proteomes" id="UP001194580">
    <property type="component" value="Unassembled WGS sequence"/>
</dbReference>
<name>A0AAD4CZU4_9FUNG</name>
<comment type="caution">
    <text evidence="2">The sequence shown here is derived from an EMBL/GenBank/DDBJ whole genome shotgun (WGS) entry which is preliminary data.</text>
</comment>
<feature type="non-terminal residue" evidence="2">
    <location>
        <position position="1"/>
    </location>
</feature>
<evidence type="ECO:0000313" key="3">
    <source>
        <dbReference type="Proteomes" id="UP001194580"/>
    </source>
</evidence>
<evidence type="ECO:0000256" key="1">
    <source>
        <dbReference type="SAM" id="MobiDB-lite"/>
    </source>
</evidence>
<keyword evidence="3" id="KW-1185">Reference proteome</keyword>
<feature type="non-terminal residue" evidence="2">
    <location>
        <position position="166"/>
    </location>
</feature>
<reference evidence="2" key="1">
    <citation type="journal article" date="2020" name="Fungal Divers.">
        <title>Resolving the Mortierellaceae phylogeny through synthesis of multi-gene phylogenetics and phylogenomics.</title>
        <authorList>
            <person name="Vandepol N."/>
            <person name="Liber J."/>
            <person name="Desiro A."/>
            <person name="Na H."/>
            <person name="Kennedy M."/>
            <person name="Barry K."/>
            <person name="Grigoriev I.V."/>
            <person name="Miller A.N."/>
            <person name="O'Donnell K."/>
            <person name="Stajich J.E."/>
            <person name="Bonito G."/>
        </authorList>
    </citation>
    <scope>NUCLEOTIDE SEQUENCE</scope>
    <source>
        <strain evidence="2">NRRL 28262</strain>
    </source>
</reference>
<gene>
    <name evidence="2" type="ORF">BGZ95_008780</name>
</gene>
<accession>A0AAD4CZU4</accession>
<feature type="region of interest" description="Disordered" evidence="1">
    <location>
        <begin position="74"/>
        <end position="137"/>
    </location>
</feature>